<dbReference type="AlphaFoldDB" id="A0A4U5PBZ4"/>
<reference evidence="1 2" key="1">
    <citation type="journal article" date="2015" name="Genome Biol.">
        <title>Comparative genomics of Steinernema reveals deeply conserved gene regulatory networks.</title>
        <authorList>
            <person name="Dillman A.R."/>
            <person name="Macchietto M."/>
            <person name="Porter C.F."/>
            <person name="Rogers A."/>
            <person name="Williams B."/>
            <person name="Antoshechkin I."/>
            <person name="Lee M.M."/>
            <person name="Goodwin Z."/>
            <person name="Lu X."/>
            <person name="Lewis E.E."/>
            <person name="Goodrich-Blair H."/>
            <person name="Stock S.P."/>
            <person name="Adams B.J."/>
            <person name="Sternberg P.W."/>
            <person name="Mortazavi A."/>
        </authorList>
    </citation>
    <scope>NUCLEOTIDE SEQUENCE [LARGE SCALE GENOMIC DNA]</scope>
    <source>
        <strain evidence="1 2">ALL</strain>
    </source>
</reference>
<evidence type="ECO:0000313" key="1">
    <source>
        <dbReference type="EMBL" id="TKR93909.1"/>
    </source>
</evidence>
<dbReference type="EMBL" id="AZBU02000002">
    <property type="protein sequence ID" value="TKR93909.1"/>
    <property type="molecule type" value="Genomic_DNA"/>
</dbReference>
<dbReference type="Proteomes" id="UP000298663">
    <property type="component" value="Unassembled WGS sequence"/>
</dbReference>
<accession>A0A4U5PBZ4</accession>
<keyword evidence="2" id="KW-1185">Reference proteome</keyword>
<comment type="caution">
    <text evidence="1">The sequence shown here is derived from an EMBL/GenBank/DDBJ whole genome shotgun (WGS) entry which is preliminary data.</text>
</comment>
<organism evidence="1 2">
    <name type="scientific">Steinernema carpocapsae</name>
    <name type="common">Entomopathogenic nematode</name>
    <dbReference type="NCBI Taxonomy" id="34508"/>
    <lineage>
        <taxon>Eukaryota</taxon>
        <taxon>Metazoa</taxon>
        <taxon>Ecdysozoa</taxon>
        <taxon>Nematoda</taxon>
        <taxon>Chromadorea</taxon>
        <taxon>Rhabditida</taxon>
        <taxon>Tylenchina</taxon>
        <taxon>Panagrolaimomorpha</taxon>
        <taxon>Strongyloidoidea</taxon>
        <taxon>Steinernematidae</taxon>
        <taxon>Steinernema</taxon>
    </lineage>
</organism>
<proteinExistence type="predicted"/>
<reference evidence="1 2" key="2">
    <citation type="journal article" date="2019" name="G3 (Bethesda)">
        <title>Hybrid Assembly of the Genome of the Entomopathogenic Nematode Steinernema carpocapsae Identifies the X-Chromosome.</title>
        <authorList>
            <person name="Serra L."/>
            <person name="Macchietto M."/>
            <person name="Macias-Munoz A."/>
            <person name="McGill C.J."/>
            <person name="Rodriguez I.M."/>
            <person name="Rodriguez B."/>
            <person name="Murad R."/>
            <person name="Mortazavi A."/>
        </authorList>
    </citation>
    <scope>NUCLEOTIDE SEQUENCE [LARGE SCALE GENOMIC DNA]</scope>
    <source>
        <strain evidence="1 2">ALL</strain>
    </source>
</reference>
<evidence type="ECO:0000313" key="2">
    <source>
        <dbReference type="Proteomes" id="UP000298663"/>
    </source>
</evidence>
<protein>
    <submittedName>
        <fullName evidence="1">Uncharacterized protein</fullName>
    </submittedName>
</protein>
<gene>
    <name evidence="1" type="ORF">L596_008277</name>
</gene>
<name>A0A4U5PBZ4_STECR</name>
<sequence>MQIRLAKFRPSVARVREDPSGEYKLISTVGNTFPRLHYAIGSPIGLSCLHRRRFCFSFSFVRRFCSESTRFRLLLGFPGHTLRRVRSHRLFYRNPLPFLHTFTSSPVIAAVLIRAPRTSTSPRAFFAVRRSFTSSSSAFWDAESAIR</sequence>